<evidence type="ECO:0000313" key="1">
    <source>
        <dbReference type="EMBL" id="MFB9070954.1"/>
    </source>
</evidence>
<reference evidence="1 2" key="1">
    <citation type="submission" date="2024-09" db="EMBL/GenBank/DDBJ databases">
        <authorList>
            <person name="Sun Q."/>
            <person name="Mori K."/>
        </authorList>
    </citation>
    <scope>NUCLEOTIDE SEQUENCE [LARGE SCALE GENOMIC DNA]</scope>
    <source>
        <strain evidence="1 2">CCM 7609</strain>
    </source>
</reference>
<name>A0ABV5FWZ1_9MICC</name>
<proteinExistence type="predicted"/>
<sequence>MSRHAARLRQSMLIVHSFAAGHTGGPGNTVSGHRTVVLMRGLICSILSTATKKGRCDDPR</sequence>
<organism evidence="1 2">
    <name type="scientific">Citricoccus parietis</name>
    <dbReference type="NCBI Taxonomy" id="592307"/>
    <lineage>
        <taxon>Bacteria</taxon>
        <taxon>Bacillati</taxon>
        <taxon>Actinomycetota</taxon>
        <taxon>Actinomycetes</taxon>
        <taxon>Micrococcales</taxon>
        <taxon>Micrococcaceae</taxon>
        <taxon>Citricoccus</taxon>
    </lineage>
</organism>
<keyword evidence="2" id="KW-1185">Reference proteome</keyword>
<gene>
    <name evidence="1" type="ORF">ACFFX0_07010</name>
</gene>
<comment type="caution">
    <text evidence="1">The sequence shown here is derived from an EMBL/GenBank/DDBJ whole genome shotgun (WGS) entry which is preliminary data.</text>
</comment>
<evidence type="ECO:0000313" key="2">
    <source>
        <dbReference type="Proteomes" id="UP001589575"/>
    </source>
</evidence>
<dbReference type="Proteomes" id="UP001589575">
    <property type="component" value="Unassembled WGS sequence"/>
</dbReference>
<accession>A0ABV5FWZ1</accession>
<dbReference type="EMBL" id="JBHMFI010000001">
    <property type="protein sequence ID" value="MFB9070954.1"/>
    <property type="molecule type" value="Genomic_DNA"/>
</dbReference>
<protein>
    <submittedName>
        <fullName evidence="1">Uncharacterized protein</fullName>
    </submittedName>
</protein>